<evidence type="ECO:0000313" key="10">
    <source>
        <dbReference type="Proteomes" id="UP000188235"/>
    </source>
</evidence>
<dbReference type="AlphaFoldDB" id="A0A1Q2CX78"/>
<dbReference type="RefSeq" id="WP_077349337.1">
    <property type="nucleotide sequence ID" value="NZ_CP019607.1"/>
</dbReference>
<evidence type="ECO:0000256" key="7">
    <source>
        <dbReference type="ARBA" id="ARBA00023136"/>
    </source>
</evidence>
<keyword evidence="3" id="KW-0813">Transport</keyword>
<dbReference type="InterPro" id="IPR052017">
    <property type="entry name" value="TSUP"/>
</dbReference>
<dbReference type="Proteomes" id="UP000188235">
    <property type="component" value="Chromosome"/>
</dbReference>
<keyword evidence="7 8" id="KW-0472">Membrane</keyword>
<dbReference type="Pfam" id="PF01925">
    <property type="entry name" value="TauE"/>
    <property type="match status" value="1"/>
</dbReference>
<dbReference type="GO" id="GO:0005886">
    <property type="term" value="C:plasma membrane"/>
    <property type="evidence" value="ECO:0007669"/>
    <property type="project" value="UniProtKB-SubCell"/>
</dbReference>
<proteinExistence type="inferred from homology"/>
<dbReference type="PANTHER" id="PTHR30269">
    <property type="entry name" value="TRANSMEMBRANE PROTEIN YFCA"/>
    <property type="match status" value="1"/>
</dbReference>
<accession>A0A1Q2CX78</accession>
<comment type="subcellular location">
    <subcellularLocation>
        <location evidence="1 8">Cell membrane</location>
        <topology evidence="1 8">Multi-pass membrane protein</topology>
    </subcellularLocation>
</comment>
<organism evidence="9 10">
    <name type="scientific">Tessaracoccus flavescens</name>
    <dbReference type="NCBI Taxonomy" id="399497"/>
    <lineage>
        <taxon>Bacteria</taxon>
        <taxon>Bacillati</taxon>
        <taxon>Actinomycetota</taxon>
        <taxon>Actinomycetes</taxon>
        <taxon>Propionibacteriales</taxon>
        <taxon>Propionibacteriaceae</taxon>
        <taxon>Tessaracoccus</taxon>
    </lineage>
</organism>
<feature type="transmembrane region" description="Helical" evidence="8">
    <location>
        <begin position="136"/>
        <end position="158"/>
    </location>
</feature>
<evidence type="ECO:0000256" key="8">
    <source>
        <dbReference type="RuleBase" id="RU363041"/>
    </source>
</evidence>
<name>A0A1Q2CX78_9ACTN</name>
<reference evidence="9 10" key="1">
    <citation type="journal article" date="2008" name="Int. J. Syst. Evol. Microbiol.">
        <title>Tessaracoccus flavescens sp. nov., isolated from marine sediment.</title>
        <authorList>
            <person name="Lee D.W."/>
            <person name="Lee S.D."/>
        </authorList>
    </citation>
    <scope>NUCLEOTIDE SEQUENCE [LARGE SCALE GENOMIC DNA]</scope>
    <source>
        <strain evidence="9 10">SST-39T</strain>
    </source>
</reference>
<keyword evidence="6 8" id="KW-1133">Transmembrane helix</keyword>
<dbReference type="InterPro" id="IPR002781">
    <property type="entry name" value="TM_pro_TauE-like"/>
</dbReference>
<keyword evidence="10" id="KW-1185">Reference proteome</keyword>
<dbReference type="KEGG" id="tfa:BW733_07650"/>
<gene>
    <name evidence="9" type="ORF">BW733_07650</name>
</gene>
<evidence type="ECO:0000256" key="6">
    <source>
        <dbReference type="ARBA" id="ARBA00022989"/>
    </source>
</evidence>
<comment type="similarity">
    <text evidence="2 8">Belongs to the 4-toluene sulfonate uptake permease (TSUP) (TC 2.A.102) family.</text>
</comment>
<evidence type="ECO:0000313" key="9">
    <source>
        <dbReference type="EMBL" id="AQP50720.1"/>
    </source>
</evidence>
<evidence type="ECO:0000256" key="4">
    <source>
        <dbReference type="ARBA" id="ARBA00022475"/>
    </source>
</evidence>
<evidence type="ECO:0000256" key="1">
    <source>
        <dbReference type="ARBA" id="ARBA00004651"/>
    </source>
</evidence>
<sequence>MEWVLLIGAALLIGVAKTSFGGLASLSVAMLALAMPTKESTAAALLLLITGDVVAVLRYRKAADWKLLRGLIPAVVPGLLLGAWFLSWVDDLVLKRSIGALLLLFVLIQLAMMLFRRPQEAEDAPPHRALTVSAGVLAGFTTMAANAAGPVMAIYLQLAKVEKLRFLGTGAWYFLIINVAKTPLTASLGLFTPSVLTTAAFLVPVVLVGTLVGIAFIGKIPQRTFDIVTLLTSVIASVALIGS</sequence>
<dbReference type="EMBL" id="CP019607">
    <property type="protein sequence ID" value="AQP50720.1"/>
    <property type="molecule type" value="Genomic_DNA"/>
</dbReference>
<feature type="transmembrane region" description="Helical" evidence="8">
    <location>
        <begin position="98"/>
        <end position="115"/>
    </location>
</feature>
<dbReference type="PANTHER" id="PTHR30269:SF23">
    <property type="entry name" value="MEMBRANE TRANSPORTER PROTEIN YDHB-RELATED"/>
    <property type="match status" value="1"/>
</dbReference>
<keyword evidence="4 8" id="KW-1003">Cell membrane</keyword>
<keyword evidence="5 8" id="KW-0812">Transmembrane</keyword>
<dbReference type="OrthoDB" id="9801058at2"/>
<feature type="transmembrane region" description="Helical" evidence="8">
    <location>
        <begin position="67"/>
        <end position="86"/>
    </location>
</feature>
<feature type="transmembrane region" description="Helical" evidence="8">
    <location>
        <begin position="224"/>
        <end position="242"/>
    </location>
</feature>
<dbReference type="STRING" id="399497.BW733_07650"/>
<feature type="transmembrane region" description="Helical" evidence="8">
    <location>
        <begin position="44"/>
        <end position="60"/>
    </location>
</feature>
<evidence type="ECO:0000256" key="3">
    <source>
        <dbReference type="ARBA" id="ARBA00022448"/>
    </source>
</evidence>
<protein>
    <recommendedName>
        <fullName evidence="8">Probable membrane transporter protein</fullName>
    </recommendedName>
</protein>
<feature type="transmembrane region" description="Helical" evidence="8">
    <location>
        <begin position="198"/>
        <end position="218"/>
    </location>
</feature>
<evidence type="ECO:0000256" key="2">
    <source>
        <dbReference type="ARBA" id="ARBA00009142"/>
    </source>
</evidence>
<evidence type="ECO:0000256" key="5">
    <source>
        <dbReference type="ARBA" id="ARBA00022692"/>
    </source>
</evidence>